<evidence type="ECO:0000256" key="4">
    <source>
        <dbReference type="ARBA" id="ARBA00022490"/>
    </source>
</evidence>
<reference evidence="8 9" key="1">
    <citation type="submission" date="2022-06" db="EMBL/GenBank/DDBJ databases">
        <title>Isolation of gut microbiota from human fecal samples.</title>
        <authorList>
            <person name="Pamer E.G."/>
            <person name="Barat B."/>
            <person name="Waligurski E."/>
            <person name="Medina S."/>
            <person name="Paddock L."/>
            <person name="Mostad J."/>
        </authorList>
    </citation>
    <scope>NUCLEOTIDE SEQUENCE [LARGE SCALE GENOMIC DNA]</scope>
    <source>
        <strain evidence="8 9">DFI.1.1</strain>
    </source>
</reference>
<comment type="subcellular location">
    <subcellularLocation>
        <location evidence="1 5">Cytoplasm</location>
    </subcellularLocation>
</comment>
<comment type="similarity">
    <text evidence="2 5">Belongs to the RecX family.</text>
</comment>
<dbReference type="Proteomes" id="UP001206692">
    <property type="component" value="Unassembled WGS sequence"/>
</dbReference>
<evidence type="ECO:0000259" key="7">
    <source>
        <dbReference type="Pfam" id="PF21982"/>
    </source>
</evidence>
<dbReference type="PANTHER" id="PTHR33602:SF1">
    <property type="entry name" value="REGULATORY PROTEIN RECX FAMILY PROTEIN"/>
    <property type="match status" value="1"/>
</dbReference>
<dbReference type="EMBL" id="JANGEW010000008">
    <property type="protein sequence ID" value="MCQ5342446.1"/>
    <property type="molecule type" value="Genomic_DNA"/>
</dbReference>
<evidence type="ECO:0000256" key="3">
    <source>
        <dbReference type="ARBA" id="ARBA00018111"/>
    </source>
</evidence>
<dbReference type="Gene3D" id="1.10.10.10">
    <property type="entry name" value="Winged helix-like DNA-binding domain superfamily/Winged helix DNA-binding domain"/>
    <property type="match status" value="2"/>
</dbReference>
<evidence type="ECO:0000256" key="5">
    <source>
        <dbReference type="HAMAP-Rule" id="MF_01114"/>
    </source>
</evidence>
<dbReference type="InterPro" id="IPR053926">
    <property type="entry name" value="RecX_HTH_1st"/>
</dbReference>
<evidence type="ECO:0000256" key="1">
    <source>
        <dbReference type="ARBA" id="ARBA00004496"/>
    </source>
</evidence>
<evidence type="ECO:0000313" key="9">
    <source>
        <dbReference type="Proteomes" id="UP001206692"/>
    </source>
</evidence>
<dbReference type="InterPro" id="IPR053925">
    <property type="entry name" value="RecX_HTH_3rd"/>
</dbReference>
<organism evidence="8 9">
    <name type="scientific">Megasphaera massiliensis</name>
    <dbReference type="NCBI Taxonomy" id="1232428"/>
    <lineage>
        <taxon>Bacteria</taxon>
        <taxon>Bacillati</taxon>
        <taxon>Bacillota</taxon>
        <taxon>Negativicutes</taxon>
        <taxon>Veillonellales</taxon>
        <taxon>Veillonellaceae</taxon>
        <taxon>Megasphaera</taxon>
    </lineage>
</organism>
<dbReference type="InterPro" id="IPR003783">
    <property type="entry name" value="Regulatory_RecX"/>
</dbReference>
<proteinExistence type="inferred from homology"/>
<name>A0ABT1SRF6_9FIRM</name>
<feature type="domain" description="RecX third three-helical" evidence="6">
    <location>
        <begin position="94"/>
        <end position="135"/>
    </location>
</feature>
<dbReference type="Pfam" id="PF21982">
    <property type="entry name" value="RecX_HTH1"/>
    <property type="match status" value="1"/>
</dbReference>
<evidence type="ECO:0000259" key="6">
    <source>
        <dbReference type="Pfam" id="PF21981"/>
    </source>
</evidence>
<gene>
    <name evidence="5" type="primary">recX</name>
    <name evidence="8" type="ORF">NE675_05270</name>
</gene>
<dbReference type="InterPro" id="IPR036388">
    <property type="entry name" value="WH-like_DNA-bd_sf"/>
</dbReference>
<evidence type="ECO:0000256" key="2">
    <source>
        <dbReference type="ARBA" id="ARBA00009695"/>
    </source>
</evidence>
<dbReference type="PANTHER" id="PTHR33602">
    <property type="entry name" value="REGULATORY PROTEIN RECX FAMILY PROTEIN"/>
    <property type="match status" value="1"/>
</dbReference>
<dbReference type="RefSeq" id="WP_062412169.1">
    <property type="nucleotide sequence ID" value="NZ_JAJCIO010000005.1"/>
</dbReference>
<sequence>MTYSEAYEKALQLLNVRFLSEGELRTKLRRRDVSDDVIDEVMAMLKDEHFIDDDRLARQVYANYVRKGQYGHLYIANCLRRRQLAVPEDITRPDEYALAEALVERKFSRHFEERRKAARYLQYRGFSPSVISEIIASFTAGDDQP</sequence>
<comment type="caution">
    <text evidence="8">The sequence shown here is derived from an EMBL/GenBank/DDBJ whole genome shotgun (WGS) entry which is preliminary data.</text>
</comment>
<accession>A0ABT1SRF6</accession>
<dbReference type="HAMAP" id="MF_01114">
    <property type="entry name" value="RecX"/>
    <property type="match status" value="1"/>
</dbReference>
<comment type="function">
    <text evidence="5">Modulates RecA activity.</text>
</comment>
<protein>
    <recommendedName>
        <fullName evidence="3 5">Regulatory protein RecX</fullName>
    </recommendedName>
</protein>
<keyword evidence="9" id="KW-1185">Reference proteome</keyword>
<keyword evidence="4 5" id="KW-0963">Cytoplasm</keyword>
<evidence type="ECO:0000313" key="8">
    <source>
        <dbReference type="EMBL" id="MCQ5342446.1"/>
    </source>
</evidence>
<dbReference type="Pfam" id="PF21981">
    <property type="entry name" value="RecX_HTH3"/>
    <property type="match status" value="1"/>
</dbReference>
<feature type="domain" description="RecX first three-helical" evidence="7">
    <location>
        <begin position="6"/>
        <end position="43"/>
    </location>
</feature>